<dbReference type="Proteomes" id="UP001583172">
    <property type="component" value="Unassembled WGS sequence"/>
</dbReference>
<keyword evidence="2" id="KW-1133">Transmembrane helix</keyword>
<keyword evidence="2" id="KW-0812">Transmembrane</keyword>
<feature type="region of interest" description="Disordered" evidence="1">
    <location>
        <begin position="186"/>
        <end position="264"/>
    </location>
</feature>
<keyword evidence="2" id="KW-0472">Membrane</keyword>
<name>A0ABR3V7W5_HUMIN</name>
<evidence type="ECO:0000313" key="4">
    <source>
        <dbReference type="Proteomes" id="UP001583172"/>
    </source>
</evidence>
<evidence type="ECO:0000256" key="1">
    <source>
        <dbReference type="SAM" id="MobiDB-lite"/>
    </source>
</evidence>
<feature type="compositionally biased region" description="Low complexity" evidence="1">
    <location>
        <begin position="112"/>
        <end position="130"/>
    </location>
</feature>
<comment type="caution">
    <text evidence="3">The sequence shown here is derived from an EMBL/GenBank/DDBJ whole genome shotgun (WGS) entry which is preliminary data.</text>
</comment>
<gene>
    <name evidence="3" type="ORF">VTJ49DRAFT_3446</name>
</gene>
<accession>A0ABR3V7W5</accession>
<dbReference type="EMBL" id="JAZGSY010000267">
    <property type="protein sequence ID" value="KAL1837730.1"/>
    <property type="molecule type" value="Genomic_DNA"/>
</dbReference>
<feature type="transmembrane region" description="Helical" evidence="2">
    <location>
        <begin position="153"/>
        <end position="177"/>
    </location>
</feature>
<feature type="region of interest" description="Disordered" evidence="1">
    <location>
        <begin position="112"/>
        <end position="134"/>
    </location>
</feature>
<feature type="compositionally biased region" description="Low complexity" evidence="1">
    <location>
        <begin position="240"/>
        <end position="250"/>
    </location>
</feature>
<proteinExistence type="predicted"/>
<evidence type="ECO:0000256" key="2">
    <source>
        <dbReference type="SAM" id="Phobius"/>
    </source>
</evidence>
<reference evidence="3 4" key="1">
    <citation type="journal article" date="2024" name="Commun. Biol.">
        <title>Comparative genomic analysis of thermophilic fungi reveals convergent evolutionary adaptations and gene losses.</title>
        <authorList>
            <person name="Steindorff A.S."/>
            <person name="Aguilar-Pontes M.V."/>
            <person name="Robinson A.J."/>
            <person name="Andreopoulos B."/>
            <person name="LaButti K."/>
            <person name="Kuo A."/>
            <person name="Mondo S."/>
            <person name="Riley R."/>
            <person name="Otillar R."/>
            <person name="Haridas S."/>
            <person name="Lipzen A."/>
            <person name="Grimwood J."/>
            <person name="Schmutz J."/>
            <person name="Clum A."/>
            <person name="Reid I.D."/>
            <person name="Moisan M.C."/>
            <person name="Butler G."/>
            <person name="Nguyen T.T.M."/>
            <person name="Dewar K."/>
            <person name="Conant G."/>
            <person name="Drula E."/>
            <person name="Henrissat B."/>
            <person name="Hansel C."/>
            <person name="Singer S."/>
            <person name="Hutchinson M.I."/>
            <person name="de Vries R.P."/>
            <person name="Natvig D.O."/>
            <person name="Powell A.J."/>
            <person name="Tsang A."/>
            <person name="Grigoriev I.V."/>
        </authorList>
    </citation>
    <scope>NUCLEOTIDE SEQUENCE [LARGE SCALE GENOMIC DNA]</scope>
    <source>
        <strain evidence="3 4">CBS 620.91</strain>
    </source>
</reference>
<evidence type="ECO:0000313" key="3">
    <source>
        <dbReference type="EMBL" id="KAL1837730.1"/>
    </source>
</evidence>
<organism evidence="3 4">
    <name type="scientific">Humicola insolens</name>
    <name type="common">Soft-rot fungus</name>
    <dbReference type="NCBI Taxonomy" id="85995"/>
    <lineage>
        <taxon>Eukaryota</taxon>
        <taxon>Fungi</taxon>
        <taxon>Dikarya</taxon>
        <taxon>Ascomycota</taxon>
        <taxon>Pezizomycotina</taxon>
        <taxon>Sordariomycetes</taxon>
        <taxon>Sordariomycetidae</taxon>
        <taxon>Sordariales</taxon>
        <taxon>Chaetomiaceae</taxon>
        <taxon>Mycothermus</taxon>
    </lineage>
</organism>
<keyword evidence="4" id="KW-1185">Reference proteome</keyword>
<sequence length="275" mass="28786">MPNFDPSISNGTCYRASDDLSADIFIPCGNSAFGHISCCQAGDKCLEHGACYNNHYRTTYLAGCTDPLYKDASCPDKKSYKAGDRIPDVGWLPTELGGRINWLAGHGPTATVPTSATSMPTSTTLSSASSEVTNITQDPQQQLSNQGLSDSQIAGIGIGAAAGALLLFGALCGLWIVCRRRRNGKDTTASQEPEEAAVQDPAINKPSGARPAEIPGTLETQSPVELPVPPVNTMPENHSHGAPAGHSHGSWLATPPPVSPMSASWKAFSSIPAWG</sequence>
<protein>
    <submittedName>
        <fullName evidence="3">Uncharacterized protein</fullName>
    </submittedName>
</protein>